<keyword evidence="3" id="KW-1185">Reference proteome</keyword>
<sequence>MVLTNTIPLAQQVDILQEANTGSREPLPQSRQLTVDLPPSSTSDQAGADSIRINHGSTEGALVIELNRTIRVPDNKDTNMLPPGLGHFPLFKVQDYASRMPDDMAAKGGLFFPMYQREAMWINFRARAPFALKIYVGGVNAVSGLPMEENERTQQKRLRMLKDGKPIQDYMVVPGQRWLDGIVSEDGKIRQFVAKPKGSGFSVEVQVTGEEKVGGIQVEVIPVKYEIPEEVDVRYENKKHQVIKRTLNFAAKGLDAQSSLFDLRKVLRDEFDVAIQDQRLEVQPYDPQIQGDISTTGDSAKTVKLGGLYLKPSSLLRLSHVEPIAPAGQFRTMASMQSMPFAGAMLASAPPPAAPMMKCAMTSSSGFGAGAGAGNPFSPVARDRRSAPRGAAPKRRVKELGLAAGGLIQQTIEPDPHPAGVWDTAAAILLNLQILDSEAFAEVTGAPPPPTPIDAQTYATHGFPFFEVWGEEKTGVRGDFGEVRSVAQIEAAQARERGEAAEDEEPSVPQKVRVIGRFTTTFRPVEVLKKELEGLKLDE</sequence>
<dbReference type="AlphaFoldDB" id="A0A9Q0AVM2"/>
<protein>
    <recommendedName>
        <fullName evidence="4">Integral membrane protein</fullName>
    </recommendedName>
</protein>
<comment type="caution">
    <text evidence="2">The sequence shown here is derived from an EMBL/GenBank/DDBJ whole genome shotgun (WGS) entry which is preliminary data.</text>
</comment>
<dbReference type="OrthoDB" id="428577at2759"/>
<dbReference type="Proteomes" id="UP000829685">
    <property type="component" value="Unassembled WGS sequence"/>
</dbReference>
<organism evidence="2 3">
    <name type="scientific">Neoarthrinium moseri</name>
    <dbReference type="NCBI Taxonomy" id="1658444"/>
    <lineage>
        <taxon>Eukaryota</taxon>
        <taxon>Fungi</taxon>
        <taxon>Dikarya</taxon>
        <taxon>Ascomycota</taxon>
        <taxon>Pezizomycotina</taxon>
        <taxon>Sordariomycetes</taxon>
        <taxon>Xylariomycetidae</taxon>
        <taxon>Amphisphaeriales</taxon>
        <taxon>Apiosporaceae</taxon>
        <taxon>Neoarthrinium</taxon>
    </lineage>
</organism>
<evidence type="ECO:0000313" key="2">
    <source>
        <dbReference type="EMBL" id="KAI1881656.1"/>
    </source>
</evidence>
<dbReference type="EMBL" id="JAFIMR010000001">
    <property type="protein sequence ID" value="KAI1881656.1"/>
    <property type="molecule type" value="Genomic_DNA"/>
</dbReference>
<evidence type="ECO:0000313" key="3">
    <source>
        <dbReference type="Proteomes" id="UP000829685"/>
    </source>
</evidence>
<evidence type="ECO:0000256" key="1">
    <source>
        <dbReference type="SAM" id="MobiDB-lite"/>
    </source>
</evidence>
<evidence type="ECO:0008006" key="4">
    <source>
        <dbReference type="Google" id="ProtNLM"/>
    </source>
</evidence>
<accession>A0A9Q0AVM2</accession>
<reference evidence="2" key="1">
    <citation type="submission" date="2021-03" db="EMBL/GenBank/DDBJ databases">
        <title>Revisited historic fungal species revealed as producer of novel bioactive compounds through whole genome sequencing and comparative genomics.</title>
        <authorList>
            <person name="Vignolle G.A."/>
            <person name="Hochenegger N."/>
            <person name="Mach R.L."/>
            <person name="Mach-Aigner A.R."/>
            <person name="Javad Rahimi M."/>
            <person name="Salim K.A."/>
            <person name="Chan C.M."/>
            <person name="Lim L.B.L."/>
            <person name="Cai F."/>
            <person name="Druzhinina I.S."/>
            <person name="U'Ren J.M."/>
            <person name="Derntl C."/>
        </authorList>
    </citation>
    <scope>NUCLEOTIDE SEQUENCE</scope>
    <source>
        <strain evidence="2">TUCIM 5799</strain>
    </source>
</reference>
<feature type="region of interest" description="Disordered" evidence="1">
    <location>
        <begin position="19"/>
        <end position="52"/>
    </location>
</feature>
<proteinExistence type="predicted"/>
<feature type="compositionally biased region" description="Polar residues" evidence="1">
    <location>
        <begin position="19"/>
        <end position="45"/>
    </location>
</feature>
<name>A0A9Q0AVM2_9PEZI</name>
<gene>
    <name evidence="2" type="ORF">JX265_000482</name>
</gene>